<keyword evidence="2" id="KW-0963">Cytoplasm</keyword>
<dbReference type="Pfam" id="PF00486">
    <property type="entry name" value="Trans_reg_C"/>
    <property type="match status" value="1"/>
</dbReference>
<evidence type="ECO:0000256" key="3">
    <source>
        <dbReference type="ARBA" id="ARBA00022553"/>
    </source>
</evidence>
<dbReference type="InterPro" id="IPR016032">
    <property type="entry name" value="Sig_transdc_resp-reg_C-effctor"/>
</dbReference>
<evidence type="ECO:0000313" key="8">
    <source>
        <dbReference type="EMBL" id="MCG7946832.1"/>
    </source>
</evidence>
<dbReference type="SUPFAM" id="SSF52172">
    <property type="entry name" value="CheY-like"/>
    <property type="match status" value="1"/>
</dbReference>
<dbReference type="SUPFAM" id="SSF46894">
    <property type="entry name" value="C-terminal effector domain of the bipartite response regulators"/>
    <property type="match status" value="1"/>
</dbReference>
<proteinExistence type="predicted"/>
<keyword evidence="3" id="KW-0597">Phosphoprotein</keyword>
<dbReference type="PROSITE" id="PS50110">
    <property type="entry name" value="RESPONSE_REGULATORY"/>
    <property type="match status" value="1"/>
</dbReference>
<dbReference type="InterPro" id="IPR011006">
    <property type="entry name" value="CheY-like_superfamily"/>
</dbReference>
<comment type="subcellular location">
    <subcellularLocation>
        <location evidence="1">Cytoplasm</location>
    </subcellularLocation>
</comment>
<reference evidence="8" key="1">
    <citation type="journal article" date="2021" name="Proc. Natl. Acad. Sci. U.S.A.">
        <title>Global biogeography of chemosynthetic symbionts reveals both localized and globally distributed symbiont groups. .</title>
        <authorList>
            <person name="Osvatic J.T."/>
            <person name="Wilkins L.G.E."/>
            <person name="Leibrecht L."/>
            <person name="Leray M."/>
            <person name="Zauner S."/>
            <person name="Polzin J."/>
            <person name="Camacho Y."/>
            <person name="Gros O."/>
            <person name="van Gils J.A."/>
            <person name="Eisen J.A."/>
            <person name="Petersen J.M."/>
            <person name="Yuen B."/>
        </authorList>
    </citation>
    <scope>NUCLEOTIDE SEQUENCE</scope>
    <source>
        <strain evidence="8">MAGclacostrist064TRANS</strain>
    </source>
</reference>
<sequence length="225" mass="24820">MRIVLAEDDRHLGEGLSMGLRELGHTVDWLVDGPATEQAMLSENIDALILDLGLPTQDGLDVLKNLRGRGSNVPVLVLTARDTLDDRIQGLDLGADDYVVKPFDLLEVDARLRAICRRREGRAAPVIEYAGLTMDPASRSLQKDGVEVILGANEFSILETLISHPGRIMSRQALEESLYGWDEGVESNAIEVYIHHLRKKLGKTLIKTVRGVGYMIPKQSQSDQG</sequence>
<keyword evidence="6" id="KW-0238">DNA-binding</keyword>
<dbReference type="AlphaFoldDB" id="A0A9E4KDE6"/>
<dbReference type="Pfam" id="PF00072">
    <property type="entry name" value="Response_reg"/>
    <property type="match status" value="1"/>
</dbReference>
<evidence type="ECO:0000256" key="2">
    <source>
        <dbReference type="ARBA" id="ARBA00022490"/>
    </source>
</evidence>
<dbReference type="FunFam" id="3.40.50.2300:FF:000002">
    <property type="entry name" value="DNA-binding response regulator PhoP"/>
    <property type="match status" value="1"/>
</dbReference>
<dbReference type="InterPro" id="IPR001789">
    <property type="entry name" value="Sig_transdc_resp-reg_receiver"/>
</dbReference>
<dbReference type="InterPro" id="IPR039420">
    <property type="entry name" value="WalR-like"/>
</dbReference>
<evidence type="ECO:0000256" key="1">
    <source>
        <dbReference type="ARBA" id="ARBA00004496"/>
    </source>
</evidence>
<dbReference type="PANTHER" id="PTHR48111:SF35">
    <property type="entry name" value="TRANSCRIPTIONAL REGULATORY PROTEIN QSEB"/>
    <property type="match status" value="1"/>
</dbReference>
<protein>
    <submittedName>
        <fullName evidence="8">Response regulator transcription factor</fullName>
    </submittedName>
</protein>
<evidence type="ECO:0000256" key="5">
    <source>
        <dbReference type="ARBA" id="ARBA00023015"/>
    </source>
</evidence>
<dbReference type="CDD" id="cd17624">
    <property type="entry name" value="REC_OmpR_PmrA-like"/>
    <property type="match status" value="1"/>
</dbReference>
<dbReference type="GO" id="GO:0032993">
    <property type="term" value="C:protein-DNA complex"/>
    <property type="evidence" value="ECO:0007669"/>
    <property type="project" value="TreeGrafter"/>
</dbReference>
<evidence type="ECO:0000313" key="9">
    <source>
        <dbReference type="Proteomes" id="UP000886667"/>
    </source>
</evidence>
<dbReference type="Gene3D" id="1.10.10.10">
    <property type="entry name" value="Winged helix-like DNA-binding domain superfamily/Winged helix DNA-binding domain"/>
    <property type="match status" value="1"/>
</dbReference>
<dbReference type="GO" id="GO:0005829">
    <property type="term" value="C:cytosol"/>
    <property type="evidence" value="ECO:0007669"/>
    <property type="project" value="TreeGrafter"/>
</dbReference>
<gene>
    <name evidence="8" type="ORF">JAZ07_10860</name>
</gene>
<comment type="caution">
    <text evidence="8">The sequence shown here is derived from an EMBL/GenBank/DDBJ whole genome shotgun (WGS) entry which is preliminary data.</text>
</comment>
<dbReference type="GO" id="GO:0000976">
    <property type="term" value="F:transcription cis-regulatory region binding"/>
    <property type="evidence" value="ECO:0007669"/>
    <property type="project" value="TreeGrafter"/>
</dbReference>
<dbReference type="Gene3D" id="3.40.50.2300">
    <property type="match status" value="1"/>
</dbReference>
<dbReference type="InterPro" id="IPR036388">
    <property type="entry name" value="WH-like_DNA-bd_sf"/>
</dbReference>
<dbReference type="InterPro" id="IPR001867">
    <property type="entry name" value="OmpR/PhoB-type_DNA-bd"/>
</dbReference>
<keyword evidence="7" id="KW-0804">Transcription</keyword>
<dbReference type="GO" id="GO:0006355">
    <property type="term" value="P:regulation of DNA-templated transcription"/>
    <property type="evidence" value="ECO:0007669"/>
    <property type="project" value="InterPro"/>
</dbReference>
<dbReference type="PROSITE" id="PS51755">
    <property type="entry name" value="OMPR_PHOB"/>
    <property type="match status" value="1"/>
</dbReference>
<dbReference type="SMART" id="SM00862">
    <property type="entry name" value="Trans_reg_C"/>
    <property type="match status" value="1"/>
</dbReference>
<evidence type="ECO:0000256" key="7">
    <source>
        <dbReference type="ARBA" id="ARBA00023163"/>
    </source>
</evidence>
<organism evidence="8 9">
    <name type="scientific">Candidatus Thiodiazotropha taylori</name>
    <dbReference type="NCBI Taxonomy" id="2792791"/>
    <lineage>
        <taxon>Bacteria</taxon>
        <taxon>Pseudomonadati</taxon>
        <taxon>Pseudomonadota</taxon>
        <taxon>Gammaproteobacteria</taxon>
        <taxon>Chromatiales</taxon>
        <taxon>Sedimenticolaceae</taxon>
        <taxon>Candidatus Thiodiazotropha</taxon>
    </lineage>
</organism>
<keyword evidence="5" id="KW-0805">Transcription regulation</keyword>
<accession>A0A9E4KDE6</accession>
<evidence type="ECO:0000256" key="4">
    <source>
        <dbReference type="ARBA" id="ARBA00023012"/>
    </source>
</evidence>
<name>A0A9E4KDE6_9GAMM</name>
<dbReference type="Gene3D" id="6.10.250.690">
    <property type="match status" value="1"/>
</dbReference>
<dbReference type="CDD" id="cd00383">
    <property type="entry name" value="trans_reg_C"/>
    <property type="match status" value="1"/>
</dbReference>
<keyword evidence="4" id="KW-0902">Two-component regulatory system</keyword>
<dbReference type="PANTHER" id="PTHR48111">
    <property type="entry name" value="REGULATOR OF RPOS"/>
    <property type="match status" value="1"/>
</dbReference>
<dbReference type="EMBL" id="JAEPCM010000362">
    <property type="protein sequence ID" value="MCG7946832.1"/>
    <property type="molecule type" value="Genomic_DNA"/>
</dbReference>
<dbReference type="Proteomes" id="UP000886667">
    <property type="component" value="Unassembled WGS sequence"/>
</dbReference>
<dbReference type="GO" id="GO:0000156">
    <property type="term" value="F:phosphorelay response regulator activity"/>
    <property type="evidence" value="ECO:0007669"/>
    <property type="project" value="TreeGrafter"/>
</dbReference>
<evidence type="ECO:0000256" key="6">
    <source>
        <dbReference type="ARBA" id="ARBA00023125"/>
    </source>
</evidence>
<dbReference type="SMART" id="SM00448">
    <property type="entry name" value="REC"/>
    <property type="match status" value="1"/>
</dbReference>